<feature type="region of interest" description="Disordered" evidence="1">
    <location>
        <begin position="196"/>
        <end position="216"/>
    </location>
</feature>
<dbReference type="PANTHER" id="PTHR28076">
    <property type="entry name" value="SPORULATION-SPECIFIC PROTEIN 71"/>
    <property type="match status" value="1"/>
</dbReference>
<feature type="region of interest" description="Disordered" evidence="1">
    <location>
        <begin position="417"/>
        <end position="443"/>
    </location>
</feature>
<dbReference type="AlphaFoldDB" id="R4XB35"/>
<feature type="compositionally biased region" description="Acidic residues" evidence="1">
    <location>
        <begin position="76"/>
        <end position="103"/>
    </location>
</feature>
<feature type="compositionally biased region" description="Basic and acidic residues" evidence="1">
    <location>
        <begin position="18"/>
        <end position="29"/>
    </location>
</feature>
<name>R4XB35_TAPDE</name>
<comment type="caution">
    <text evidence="3">The sequence shown here is derived from an EMBL/GenBank/DDBJ whole genome shotgun (WGS) entry which is preliminary data.</text>
</comment>
<dbReference type="InterPro" id="IPR040345">
    <property type="entry name" value="Mug56/Spo71"/>
</dbReference>
<keyword evidence="4" id="KW-1185">Reference proteome</keyword>
<dbReference type="EMBL" id="CAHR02000103">
    <property type="protein sequence ID" value="CCG82805.1"/>
    <property type="molecule type" value="Genomic_DNA"/>
</dbReference>
<feature type="compositionally biased region" description="Polar residues" evidence="1">
    <location>
        <begin position="1"/>
        <end position="16"/>
    </location>
</feature>
<protein>
    <submittedName>
        <fullName evidence="3">PH domain protein</fullName>
    </submittedName>
</protein>
<evidence type="ECO:0000313" key="4">
    <source>
        <dbReference type="Proteomes" id="UP000013776"/>
    </source>
</evidence>
<feature type="compositionally biased region" description="Polar residues" evidence="1">
    <location>
        <begin position="150"/>
        <end position="165"/>
    </location>
</feature>
<feature type="region of interest" description="Disordered" evidence="1">
    <location>
        <begin position="1"/>
        <end position="61"/>
    </location>
</feature>
<feature type="compositionally biased region" description="Polar residues" evidence="1">
    <location>
        <begin position="114"/>
        <end position="129"/>
    </location>
</feature>
<reference evidence="3 4" key="1">
    <citation type="journal article" date="2013" name="MBio">
        <title>Genome sequencing of the plant pathogen Taphrina deformans, the causal agent of peach leaf curl.</title>
        <authorList>
            <person name="Cisse O.H."/>
            <person name="Almeida J.M.G.C.F."/>
            <person name="Fonseca A."/>
            <person name="Kumar A.A."/>
            <person name="Salojaervi J."/>
            <person name="Overmyer K."/>
            <person name="Hauser P.M."/>
            <person name="Pagni M."/>
        </authorList>
    </citation>
    <scope>NUCLEOTIDE SEQUENCE [LARGE SCALE GENOMIC DNA]</scope>
    <source>
        <strain evidence="4">PYCC 5710 / ATCC 11124 / CBS 356.35 / IMI 108563 / JCM 9778 / NBRC 8474</strain>
    </source>
</reference>
<proteinExistence type="predicted"/>
<dbReference type="GO" id="GO:1902657">
    <property type="term" value="P:protein localization to prospore membrane"/>
    <property type="evidence" value="ECO:0007669"/>
    <property type="project" value="InterPro"/>
</dbReference>
<accession>R4XB35</accession>
<dbReference type="VEuPathDB" id="FungiDB:TAPDE_002794"/>
<organism evidence="3 4">
    <name type="scientific">Taphrina deformans (strain PYCC 5710 / ATCC 11124 / CBS 356.35 / IMI 108563 / JCM 9778 / NBRC 8474)</name>
    <name type="common">Peach leaf curl fungus</name>
    <name type="synonym">Lalaria deformans</name>
    <dbReference type="NCBI Taxonomy" id="1097556"/>
    <lineage>
        <taxon>Eukaryota</taxon>
        <taxon>Fungi</taxon>
        <taxon>Dikarya</taxon>
        <taxon>Ascomycota</taxon>
        <taxon>Taphrinomycotina</taxon>
        <taxon>Taphrinomycetes</taxon>
        <taxon>Taphrinales</taxon>
        <taxon>Taphrinaceae</taxon>
        <taxon>Taphrina</taxon>
    </lineage>
</organism>
<evidence type="ECO:0000256" key="1">
    <source>
        <dbReference type="SAM" id="MobiDB-lite"/>
    </source>
</evidence>
<dbReference type="OrthoDB" id="5579281at2759"/>
<gene>
    <name evidence="3" type="ORF">TAPDE_002794</name>
</gene>
<dbReference type="InterPro" id="IPR057379">
    <property type="entry name" value="PH_SPO71"/>
</dbReference>
<evidence type="ECO:0000313" key="3">
    <source>
        <dbReference type="EMBL" id="CCG82805.1"/>
    </source>
</evidence>
<dbReference type="STRING" id="1097556.R4XB35"/>
<evidence type="ECO:0000259" key="2">
    <source>
        <dbReference type="Pfam" id="PF23207"/>
    </source>
</evidence>
<feature type="compositionally biased region" description="Low complexity" evidence="1">
    <location>
        <begin position="42"/>
        <end position="58"/>
    </location>
</feature>
<sequence length="753" mass="84411">MSNEYPVNVKTVQSRAISFKDDANVDQADRPMMNITSPKSGAATRESSTVSSASFATAPESLEEQARLIRDSTVHDDDDGDMNDEEISDHDSQGEQDEEDDVSESSTIRYTPKLITTTAADNSVMNKARSTVEESRTRSYSPLGHLEVTNPASNRTTSSSDANSRKSLIRHGNQETSTATANQHRPISHLVRFNTEPLNGTTSTGQVQRGGVSAEGSEIHERVASLQNRRSAGYFNQSLLRNPFRKVEEVGELLRAERMLLRVECARSGGVPEEYNETKANRVERTTDMHWREFVLAARENEEGLIVLSFHRNRTIPIIAKSRTKIKASAQIVLDPRTTKVNLYSSLDKTIVIWQQASKKRKGTMIYVLRPCTTHASIEWYAFIKTRMNMKPNSVATIQVPSLNMTLRLNLTPDFSNTTKSSSDSVLSNSSKSSDSDSHYGTMEINSDGQMVAGGVAITGEYLINTCWDMLLGSNEWRDVLHSWQQNEKMGLCWRRYDRIEWIHGHNARQLIGQWAMQASHELEFRPKEHYPTQVKLPSGEVLEEPSPIEGFLVRLTGSTGRQARFGKVFYKKLYFSSHDNLLFFSTPAKATPPPPAGFSDGRHDNIETLLADAPLVYDVEPYPLTEGHISWLRGQTSPEAIISHDAIAFTESARRVAQLQASEGFIKLAQVIHIRKYKVTREDKENNINHRGSNIRFHDAGNEEDDVLEFEDGITNEFDDARTPVLRFDYQASLDGASCKASALLEMASQGR</sequence>
<dbReference type="eggNOG" id="ENOG502QRAT">
    <property type="taxonomic scope" value="Eukaryota"/>
</dbReference>
<dbReference type="PANTHER" id="PTHR28076:SF1">
    <property type="entry name" value="PROSPORE MEMBRANE ADAPTER PROTEIN SPO71"/>
    <property type="match status" value="1"/>
</dbReference>
<dbReference type="GO" id="GO:0005628">
    <property type="term" value="C:prospore membrane"/>
    <property type="evidence" value="ECO:0007669"/>
    <property type="project" value="TreeGrafter"/>
</dbReference>
<feature type="compositionally biased region" description="Polar residues" evidence="1">
    <location>
        <begin position="196"/>
        <end position="207"/>
    </location>
</feature>
<feature type="domain" description="Prospore membrane adapter protein SPO71 PH" evidence="2">
    <location>
        <begin position="254"/>
        <end position="390"/>
    </location>
</feature>
<feature type="compositionally biased region" description="Low complexity" evidence="1">
    <location>
        <begin position="417"/>
        <end position="433"/>
    </location>
</feature>
<dbReference type="Proteomes" id="UP000013776">
    <property type="component" value="Unassembled WGS sequence"/>
</dbReference>
<feature type="region of interest" description="Disordered" evidence="1">
    <location>
        <begin position="73"/>
        <end position="165"/>
    </location>
</feature>
<dbReference type="Pfam" id="PF23207">
    <property type="entry name" value="PH_SPO71"/>
    <property type="match status" value="1"/>
</dbReference>